<evidence type="ECO:0000259" key="3">
    <source>
        <dbReference type="PROSITE" id="PS50162"/>
    </source>
</evidence>
<feature type="domain" description="KaiC" evidence="4">
    <location>
        <begin position="11"/>
        <end position="243"/>
    </location>
</feature>
<gene>
    <name evidence="5" type="ORF">B1B_17000</name>
</gene>
<feature type="domain" description="RecA family profile 1" evidence="3">
    <location>
        <begin position="9"/>
        <end position="243"/>
    </location>
</feature>
<dbReference type="InterPro" id="IPR020588">
    <property type="entry name" value="RecA_ATP-bd"/>
</dbReference>
<evidence type="ECO:0000256" key="1">
    <source>
        <dbReference type="ARBA" id="ARBA00022741"/>
    </source>
</evidence>
<dbReference type="GO" id="GO:0140664">
    <property type="term" value="F:ATP-dependent DNA damage sensor activity"/>
    <property type="evidence" value="ECO:0007669"/>
    <property type="project" value="InterPro"/>
</dbReference>
<dbReference type="SMART" id="SM00382">
    <property type="entry name" value="AAA"/>
    <property type="match status" value="1"/>
</dbReference>
<proteinExistence type="predicted"/>
<dbReference type="SUPFAM" id="SSF52540">
    <property type="entry name" value="P-loop containing nucleoside triphosphate hydrolases"/>
    <property type="match status" value="1"/>
</dbReference>
<evidence type="ECO:0000313" key="5">
    <source>
        <dbReference type="EMBL" id="EQD34973.1"/>
    </source>
</evidence>
<organism evidence="5">
    <name type="scientific">mine drainage metagenome</name>
    <dbReference type="NCBI Taxonomy" id="410659"/>
    <lineage>
        <taxon>unclassified sequences</taxon>
        <taxon>metagenomes</taxon>
        <taxon>ecological metagenomes</taxon>
    </lineage>
</organism>
<dbReference type="PROSITE" id="PS51146">
    <property type="entry name" value="KAIC"/>
    <property type="match status" value="1"/>
</dbReference>
<accession>T0YPE0</accession>
<keyword evidence="1" id="KW-0547">Nucleotide-binding</keyword>
<dbReference type="EMBL" id="AUZY01011343">
    <property type="protein sequence ID" value="EQD34973.1"/>
    <property type="molecule type" value="Genomic_DNA"/>
</dbReference>
<dbReference type="Gene3D" id="3.40.50.300">
    <property type="entry name" value="P-loop containing nucleotide triphosphate hydrolases"/>
    <property type="match status" value="1"/>
</dbReference>
<dbReference type="InterPro" id="IPR014774">
    <property type="entry name" value="KaiC-like_dom"/>
</dbReference>
<dbReference type="Pfam" id="PF06745">
    <property type="entry name" value="ATPase"/>
    <property type="match status" value="1"/>
</dbReference>
<comment type="caution">
    <text evidence="5">The sequence shown here is derived from an EMBL/GenBank/DDBJ whole genome shotgun (WGS) entry which is preliminary data.</text>
</comment>
<reference evidence="5" key="2">
    <citation type="journal article" date="2014" name="ISME J.">
        <title>Microbial stratification in low pH oxic and suboxic macroscopic growths along an acid mine drainage.</title>
        <authorList>
            <person name="Mendez-Garcia C."/>
            <person name="Mesa V."/>
            <person name="Sprenger R.R."/>
            <person name="Richter M."/>
            <person name="Diez M.S."/>
            <person name="Solano J."/>
            <person name="Bargiela R."/>
            <person name="Golyshina O.V."/>
            <person name="Manteca A."/>
            <person name="Ramos J.L."/>
            <person name="Gallego J.R."/>
            <person name="Llorente I."/>
            <person name="Martins Dos Santos V.A."/>
            <person name="Jensen O.N."/>
            <person name="Pelaez A.I."/>
            <person name="Sanchez J."/>
            <person name="Ferrer M."/>
        </authorList>
    </citation>
    <scope>NUCLEOTIDE SEQUENCE</scope>
</reference>
<protein>
    <submittedName>
        <fullName evidence="5">Circadian clock protein, KaiC</fullName>
    </submittedName>
</protein>
<dbReference type="PANTHER" id="PTHR43637">
    <property type="entry name" value="UPF0273 PROTEIN TM_0370"/>
    <property type="match status" value="1"/>
</dbReference>
<reference evidence="5" key="1">
    <citation type="submission" date="2013-08" db="EMBL/GenBank/DDBJ databases">
        <authorList>
            <person name="Mendez C."/>
            <person name="Richter M."/>
            <person name="Ferrer M."/>
            <person name="Sanchez J."/>
        </authorList>
    </citation>
    <scope>NUCLEOTIDE SEQUENCE</scope>
</reference>
<dbReference type="AlphaFoldDB" id="T0YPE0"/>
<dbReference type="InterPro" id="IPR003593">
    <property type="entry name" value="AAA+_ATPase"/>
</dbReference>
<sequence>MSGSDPTGASPRLSTGVAGLDEMLGGGVPAGHLVLVTGLPGTGKTTLALQFLFAGIALGERAIFLSLDEETDSLAATARGFGLPIEAALADGRLEILRLDPRETKQDIHRLQGEFEAELRRRGARRLVVDSISLLHMLSDDETSRRTTLFALASACREAGLTVLFTAEADPLHPEVSRDGLSEYIADGVLVLGYTRDVDGRRISLALRILKMRRTGHARTVQPYTITPRGLEVNAKAVDFGRG</sequence>
<dbReference type="PROSITE" id="PS50162">
    <property type="entry name" value="RECA_2"/>
    <property type="match status" value="1"/>
</dbReference>
<dbReference type="GO" id="GO:0006281">
    <property type="term" value="P:DNA repair"/>
    <property type="evidence" value="ECO:0007669"/>
    <property type="project" value="InterPro"/>
</dbReference>
<name>T0YPE0_9ZZZZ</name>
<evidence type="ECO:0000259" key="4">
    <source>
        <dbReference type="PROSITE" id="PS51146"/>
    </source>
</evidence>
<dbReference type="GO" id="GO:0003677">
    <property type="term" value="F:DNA binding"/>
    <property type="evidence" value="ECO:0007669"/>
    <property type="project" value="InterPro"/>
</dbReference>
<dbReference type="PANTHER" id="PTHR43637:SF1">
    <property type="entry name" value="UPF0273 PROTEIN TM_0370"/>
    <property type="match status" value="1"/>
</dbReference>
<keyword evidence="2" id="KW-0067">ATP-binding</keyword>
<dbReference type="InterPro" id="IPR027417">
    <property type="entry name" value="P-loop_NTPase"/>
</dbReference>
<dbReference type="GO" id="GO:0005524">
    <property type="term" value="F:ATP binding"/>
    <property type="evidence" value="ECO:0007669"/>
    <property type="project" value="UniProtKB-KW"/>
</dbReference>
<dbReference type="InterPro" id="IPR010624">
    <property type="entry name" value="KaiC_dom"/>
</dbReference>
<evidence type="ECO:0000256" key="2">
    <source>
        <dbReference type="ARBA" id="ARBA00022840"/>
    </source>
</evidence>